<evidence type="ECO:0000313" key="3">
    <source>
        <dbReference type="Proteomes" id="UP001164746"/>
    </source>
</evidence>
<evidence type="ECO:0000313" key="2">
    <source>
        <dbReference type="EMBL" id="WAR07918.1"/>
    </source>
</evidence>
<protein>
    <recommendedName>
        <fullName evidence="1">TIR domain-containing protein</fullName>
    </recommendedName>
</protein>
<dbReference type="EMBL" id="CP111017">
    <property type="protein sequence ID" value="WAR07918.1"/>
    <property type="molecule type" value="Genomic_DNA"/>
</dbReference>
<dbReference type="Gene3D" id="3.40.50.10140">
    <property type="entry name" value="Toll/interleukin-1 receptor homology (TIR) domain"/>
    <property type="match status" value="1"/>
</dbReference>
<dbReference type="SUPFAM" id="SSF52200">
    <property type="entry name" value="Toll/Interleukin receptor TIR domain"/>
    <property type="match status" value="1"/>
</dbReference>
<evidence type="ECO:0000259" key="1">
    <source>
        <dbReference type="PROSITE" id="PS50104"/>
    </source>
</evidence>
<sequence>MKISLIVSVKDVNDRIRLEVRNQWAHVDFKEWDTERYEKCFELMTQVIKEMKPSEEKEIIDQLTYWKSNGMQFVSGQKTELELLESLTEKTKALTIYIKRREKTSDDKFETCINALTKISFSLDKYVQRQNENHAELESRLEAKQLPHETETRAELDPECLETNANHSNIASTSSFISEKAVYDAVLLYAADDLEIAKKVLADLRTVSDEYKIDLFNNLPLANHDHFHAMEYVIAYSRYLLIIATERFSSDVLANYQFKMALYKFIESKEQRVVPIRLGQRPVTLPMELNVIKGLRYYSFDQNKCSDNTKDFIEGFKRLMQNENIRT</sequence>
<proteinExistence type="predicted"/>
<dbReference type="PROSITE" id="PS50104">
    <property type="entry name" value="TIR"/>
    <property type="match status" value="1"/>
</dbReference>
<dbReference type="InterPro" id="IPR000157">
    <property type="entry name" value="TIR_dom"/>
</dbReference>
<dbReference type="InterPro" id="IPR035897">
    <property type="entry name" value="Toll_tir_struct_dom_sf"/>
</dbReference>
<gene>
    <name evidence="2" type="ORF">MAR_017876</name>
</gene>
<name>A0ABY7ED29_MYAAR</name>
<accession>A0ABY7ED29</accession>
<dbReference type="Proteomes" id="UP001164746">
    <property type="component" value="Chromosome 6"/>
</dbReference>
<reference evidence="2" key="1">
    <citation type="submission" date="2022-11" db="EMBL/GenBank/DDBJ databases">
        <title>Centuries of genome instability and evolution in soft-shell clam transmissible cancer (bioRxiv).</title>
        <authorList>
            <person name="Hart S.F.M."/>
            <person name="Yonemitsu M.A."/>
            <person name="Giersch R.M."/>
            <person name="Beal B.F."/>
            <person name="Arriagada G."/>
            <person name="Davis B.W."/>
            <person name="Ostrander E.A."/>
            <person name="Goff S.P."/>
            <person name="Metzger M.J."/>
        </authorList>
    </citation>
    <scope>NUCLEOTIDE SEQUENCE</scope>
    <source>
        <strain evidence="2">MELC-2E11</strain>
        <tissue evidence="2">Siphon/mantle</tissue>
    </source>
</reference>
<keyword evidence="3" id="KW-1185">Reference proteome</keyword>
<organism evidence="2 3">
    <name type="scientific">Mya arenaria</name>
    <name type="common">Soft-shell clam</name>
    <dbReference type="NCBI Taxonomy" id="6604"/>
    <lineage>
        <taxon>Eukaryota</taxon>
        <taxon>Metazoa</taxon>
        <taxon>Spiralia</taxon>
        <taxon>Lophotrochozoa</taxon>
        <taxon>Mollusca</taxon>
        <taxon>Bivalvia</taxon>
        <taxon>Autobranchia</taxon>
        <taxon>Heteroconchia</taxon>
        <taxon>Euheterodonta</taxon>
        <taxon>Imparidentia</taxon>
        <taxon>Neoheterodontei</taxon>
        <taxon>Myida</taxon>
        <taxon>Myoidea</taxon>
        <taxon>Myidae</taxon>
        <taxon>Mya</taxon>
    </lineage>
</organism>
<feature type="domain" description="TIR" evidence="1">
    <location>
        <begin position="181"/>
        <end position="324"/>
    </location>
</feature>